<comment type="similarity">
    <text evidence="2">Belongs to the noggin family.</text>
</comment>
<dbReference type="Gene3D" id="1.10.287.520">
    <property type="entry name" value="Helix hairpin bin"/>
    <property type="match status" value="1"/>
</dbReference>
<evidence type="ECO:0000256" key="3">
    <source>
        <dbReference type="ARBA" id="ARBA00022473"/>
    </source>
</evidence>
<proteinExistence type="inferred from homology"/>
<dbReference type="Gene3D" id="2.10.90.10">
    <property type="entry name" value="Cystine-knot cytokines"/>
    <property type="match status" value="1"/>
</dbReference>
<dbReference type="EMBL" id="JAODUP010000208">
    <property type="protein sequence ID" value="KAK2156648.1"/>
    <property type="molecule type" value="Genomic_DNA"/>
</dbReference>
<feature type="signal peptide" evidence="6">
    <location>
        <begin position="1"/>
        <end position="27"/>
    </location>
</feature>
<dbReference type="AlphaFoldDB" id="A0AAD9JNU4"/>
<gene>
    <name evidence="7" type="ORF">LSH36_208g03030</name>
</gene>
<evidence type="ECO:0000313" key="7">
    <source>
        <dbReference type="EMBL" id="KAK2156648.1"/>
    </source>
</evidence>
<keyword evidence="8" id="KW-1185">Reference proteome</keyword>
<dbReference type="PANTHER" id="PTHR10494">
    <property type="entry name" value="BONE MORPHOGENETIC PROTEIN INHIBITOR, NOGGIN"/>
    <property type="match status" value="1"/>
</dbReference>
<comment type="caution">
    <text evidence="7">The sequence shown here is derived from an EMBL/GenBank/DDBJ whole genome shotgun (WGS) entry which is preliminary data.</text>
</comment>
<keyword evidence="5 6" id="KW-0732">Signal</keyword>
<dbReference type="Pfam" id="PF05806">
    <property type="entry name" value="Noggin"/>
    <property type="match status" value="1"/>
</dbReference>
<dbReference type="InterPro" id="IPR029034">
    <property type="entry name" value="Cystine-knot_cytokine"/>
</dbReference>
<evidence type="ECO:0000256" key="6">
    <source>
        <dbReference type="SAM" id="SignalP"/>
    </source>
</evidence>
<name>A0AAD9JNU4_9ANNE</name>
<dbReference type="GO" id="GO:0030514">
    <property type="term" value="P:negative regulation of BMP signaling pathway"/>
    <property type="evidence" value="ECO:0007669"/>
    <property type="project" value="InterPro"/>
</dbReference>
<dbReference type="PANTHER" id="PTHR10494:SF6">
    <property type="entry name" value="NOGGIN"/>
    <property type="match status" value="1"/>
</dbReference>
<dbReference type="Proteomes" id="UP001208570">
    <property type="component" value="Unassembled WGS sequence"/>
</dbReference>
<dbReference type="GO" id="GO:0005615">
    <property type="term" value="C:extracellular space"/>
    <property type="evidence" value="ECO:0007669"/>
    <property type="project" value="TreeGrafter"/>
</dbReference>
<accession>A0AAD9JNU4</accession>
<feature type="chain" id="PRO_5041975974" description="Noggin" evidence="6">
    <location>
        <begin position="28"/>
        <end position="247"/>
    </location>
</feature>
<comment type="subcellular location">
    <subcellularLocation>
        <location evidence="1">Secreted</location>
    </subcellularLocation>
</comment>
<keyword evidence="3" id="KW-0217">Developmental protein</keyword>
<dbReference type="GO" id="GO:0009953">
    <property type="term" value="P:dorsal/ventral pattern formation"/>
    <property type="evidence" value="ECO:0007669"/>
    <property type="project" value="TreeGrafter"/>
</dbReference>
<evidence type="ECO:0000313" key="8">
    <source>
        <dbReference type="Proteomes" id="UP001208570"/>
    </source>
</evidence>
<evidence type="ECO:0000256" key="2">
    <source>
        <dbReference type="ARBA" id="ARBA00007480"/>
    </source>
</evidence>
<evidence type="ECO:0008006" key="9">
    <source>
        <dbReference type="Google" id="ProtNLM"/>
    </source>
</evidence>
<evidence type="ECO:0000256" key="5">
    <source>
        <dbReference type="ARBA" id="ARBA00022729"/>
    </source>
</evidence>
<evidence type="ECO:0000256" key="1">
    <source>
        <dbReference type="ARBA" id="ARBA00004613"/>
    </source>
</evidence>
<organism evidence="7 8">
    <name type="scientific">Paralvinella palmiformis</name>
    <dbReference type="NCBI Taxonomy" id="53620"/>
    <lineage>
        <taxon>Eukaryota</taxon>
        <taxon>Metazoa</taxon>
        <taxon>Spiralia</taxon>
        <taxon>Lophotrochozoa</taxon>
        <taxon>Annelida</taxon>
        <taxon>Polychaeta</taxon>
        <taxon>Sedentaria</taxon>
        <taxon>Canalipalpata</taxon>
        <taxon>Terebellida</taxon>
        <taxon>Terebelliformia</taxon>
        <taxon>Alvinellidae</taxon>
        <taxon>Paralvinella</taxon>
    </lineage>
</organism>
<sequence length="247" mass="28777">MRTMKLWELTWTVLCHVMCLYPNQVAPSPILPSQLTLKAVDPSANSVEPRLDRGRHQPDIHPLPSDNLPVLPLQYPKGDRLPSEADLNPRKLQRLLGAEYDPVFMSSVRPLESIVEPNGTYIYQLRNGHPLSEMPSELRTLAFALPGSRQKYRIKSRKVRKYVRNYLWTYTYCPVNYRWRDLGDRFWPRWIREGDCDAGRTCSVPAGMRCKPQGSTTKTILWWHCRRKSCFWIPIKYPIIVKCSCSC</sequence>
<dbReference type="SUPFAM" id="SSF57501">
    <property type="entry name" value="Cystine-knot cytokines"/>
    <property type="match status" value="1"/>
</dbReference>
<keyword evidence="4" id="KW-0964">Secreted</keyword>
<evidence type="ECO:0000256" key="4">
    <source>
        <dbReference type="ARBA" id="ARBA00022525"/>
    </source>
</evidence>
<dbReference type="GO" id="GO:0045596">
    <property type="term" value="P:negative regulation of cell differentiation"/>
    <property type="evidence" value="ECO:0007669"/>
    <property type="project" value="InterPro"/>
</dbReference>
<protein>
    <recommendedName>
        <fullName evidence="9">Noggin</fullName>
    </recommendedName>
</protein>
<reference evidence="7" key="1">
    <citation type="journal article" date="2023" name="Mol. Biol. Evol.">
        <title>Third-Generation Sequencing Reveals the Adaptive Role of the Epigenome in Three Deep-Sea Polychaetes.</title>
        <authorList>
            <person name="Perez M."/>
            <person name="Aroh O."/>
            <person name="Sun Y."/>
            <person name="Lan Y."/>
            <person name="Juniper S.K."/>
            <person name="Young C.R."/>
            <person name="Angers B."/>
            <person name="Qian P.Y."/>
        </authorList>
    </citation>
    <scope>NUCLEOTIDE SEQUENCE</scope>
    <source>
        <strain evidence="7">P08H-3</strain>
    </source>
</reference>
<dbReference type="InterPro" id="IPR008717">
    <property type="entry name" value="Noggin"/>
</dbReference>